<sequence>MPVAAVDDGYGRPVMVSPTPDGYPAAVVSHHGNPPTPHSFHGSQSSIQAEDDGFGHYPPINGHNHNGYHVEPVAQTGINHLSLNPHMNGAIHTNAVSAPFQSVQEQGETLDFLRRGISDNTFNDCVVIEAAFRFRRGCIFLDVHVQDEYMRPSPCLLYPPTGRWPLSPQQAAQMRQRLPMLLLSSYNPRLSSQIKFGDISPPNRNGHVPHDAAVGPEAVKKGNRMPSPNDTILSRILLNLPFDLLKRVLEHPQLAKPSGELSIPARASCVFQDTLDKAADPLAVEHVGDFLVNNMGYKEQVFLRDLPYLVHRWLPTGSVGGSNTA</sequence>
<keyword evidence="3" id="KW-1185">Reference proteome</keyword>
<comment type="caution">
    <text evidence="2">The sequence shown here is derived from an EMBL/GenBank/DDBJ whole genome shotgun (WGS) entry which is preliminary data.</text>
</comment>
<dbReference type="AlphaFoldDB" id="A0AAE0MZ09"/>
<proteinExistence type="predicted"/>
<gene>
    <name evidence="2" type="ORF">B0T24DRAFT_685257</name>
</gene>
<accession>A0AAE0MZ09</accession>
<reference evidence="2" key="2">
    <citation type="submission" date="2023-06" db="EMBL/GenBank/DDBJ databases">
        <authorList>
            <consortium name="Lawrence Berkeley National Laboratory"/>
            <person name="Haridas S."/>
            <person name="Hensen N."/>
            <person name="Bonometti L."/>
            <person name="Westerberg I."/>
            <person name="Brannstrom I.O."/>
            <person name="Guillou S."/>
            <person name="Cros-Aarteil S."/>
            <person name="Calhoun S."/>
            <person name="Kuo A."/>
            <person name="Mondo S."/>
            <person name="Pangilinan J."/>
            <person name="Riley R."/>
            <person name="Labutti K."/>
            <person name="Andreopoulos B."/>
            <person name="Lipzen A."/>
            <person name="Chen C."/>
            <person name="Yanf M."/>
            <person name="Daum C."/>
            <person name="Ng V."/>
            <person name="Clum A."/>
            <person name="Steindorff A."/>
            <person name="Ohm R."/>
            <person name="Martin F."/>
            <person name="Silar P."/>
            <person name="Natvig D."/>
            <person name="Lalanne C."/>
            <person name="Gautier V."/>
            <person name="Ament-Velasquez S.L."/>
            <person name="Kruys A."/>
            <person name="Hutchinson M.I."/>
            <person name="Powell A.J."/>
            <person name="Barry K."/>
            <person name="Miller A.N."/>
            <person name="Grigoriev I.V."/>
            <person name="Debuchy R."/>
            <person name="Gladieux P."/>
            <person name="Thoren M.H."/>
            <person name="Johannesson H."/>
        </authorList>
    </citation>
    <scope>NUCLEOTIDE SEQUENCE</scope>
    <source>
        <strain evidence="2">CBS 958.72</strain>
    </source>
</reference>
<dbReference type="EMBL" id="JAULSN010000014">
    <property type="protein sequence ID" value="KAK3360834.1"/>
    <property type="molecule type" value="Genomic_DNA"/>
</dbReference>
<protein>
    <submittedName>
        <fullName evidence="2">Uncharacterized protein</fullName>
    </submittedName>
</protein>
<evidence type="ECO:0000313" key="3">
    <source>
        <dbReference type="Proteomes" id="UP001287356"/>
    </source>
</evidence>
<feature type="region of interest" description="Disordered" evidence="1">
    <location>
        <begin position="28"/>
        <end position="48"/>
    </location>
</feature>
<dbReference type="Proteomes" id="UP001287356">
    <property type="component" value="Unassembled WGS sequence"/>
</dbReference>
<evidence type="ECO:0000256" key="1">
    <source>
        <dbReference type="SAM" id="MobiDB-lite"/>
    </source>
</evidence>
<reference evidence="2" key="1">
    <citation type="journal article" date="2023" name="Mol. Phylogenet. Evol.">
        <title>Genome-scale phylogeny and comparative genomics of the fungal order Sordariales.</title>
        <authorList>
            <person name="Hensen N."/>
            <person name="Bonometti L."/>
            <person name="Westerberg I."/>
            <person name="Brannstrom I.O."/>
            <person name="Guillou S."/>
            <person name="Cros-Aarteil S."/>
            <person name="Calhoun S."/>
            <person name="Haridas S."/>
            <person name="Kuo A."/>
            <person name="Mondo S."/>
            <person name="Pangilinan J."/>
            <person name="Riley R."/>
            <person name="LaButti K."/>
            <person name="Andreopoulos B."/>
            <person name="Lipzen A."/>
            <person name="Chen C."/>
            <person name="Yan M."/>
            <person name="Daum C."/>
            <person name="Ng V."/>
            <person name="Clum A."/>
            <person name="Steindorff A."/>
            <person name="Ohm R.A."/>
            <person name="Martin F."/>
            <person name="Silar P."/>
            <person name="Natvig D.O."/>
            <person name="Lalanne C."/>
            <person name="Gautier V."/>
            <person name="Ament-Velasquez S.L."/>
            <person name="Kruys A."/>
            <person name="Hutchinson M.I."/>
            <person name="Powell A.J."/>
            <person name="Barry K."/>
            <person name="Miller A.N."/>
            <person name="Grigoriev I.V."/>
            <person name="Debuchy R."/>
            <person name="Gladieux P."/>
            <person name="Hiltunen Thoren M."/>
            <person name="Johannesson H."/>
        </authorList>
    </citation>
    <scope>NUCLEOTIDE SEQUENCE</scope>
    <source>
        <strain evidence="2">CBS 958.72</strain>
    </source>
</reference>
<name>A0AAE0MZ09_9PEZI</name>
<evidence type="ECO:0000313" key="2">
    <source>
        <dbReference type="EMBL" id="KAK3360834.1"/>
    </source>
</evidence>
<organism evidence="2 3">
    <name type="scientific">Lasiosphaeria ovina</name>
    <dbReference type="NCBI Taxonomy" id="92902"/>
    <lineage>
        <taxon>Eukaryota</taxon>
        <taxon>Fungi</taxon>
        <taxon>Dikarya</taxon>
        <taxon>Ascomycota</taxon>
        <taxon>Pezizomycotina</taxon>
        <taxon>Sordariomycetes</taxon>
        <taxon>Sordariomycetidae</taxon>
        <taxon>Sordariales</taxon>
        <taxon>Lasiosphaeriaceae</taxon>
        <taxon>Lasiosphaeria</taxon>
    </lineage>
</organism>